<evidence type="ECO:0000313" key="1">
    <source>
        <dbReference type="EMBL" id="VDM06084.1"/>
    </source>
</evidence>
<reference evidence="1 2" key="1">
    <citation type="submission" date="2018-11" db="EMBL/GenBank/DDBJ databases">
        <authorList>
            <consortium name="Pathogen Informatics"/>
        </authorList>
    </citation>
    <scope>NUCLEOTIDE SEQUENCE [LARGE SCALE GENOMIC DNA]</scope>
    <source>
        <strain evidence="1 2">NST_G2</strain>
    </source>
</reference>
<dbReference type="Proteomes" id="UP000275846">
    <property type="component" value="Unassembled WGS sequence"/>
</dbReference>
<protein>
    <submittedName>
        <fullName evidence="1">Uncharacterized protein</fullName>
    </submittedName>
</protein>
<keyword evidence="2" id="KW-1185">Reference proteome</keyword>
<dbReference type="AlphaFoldDB" id="A0A3P7DR26"/>
<accession>A0A3P7DR26</accession>
<evidence type="ECO:0000313" key="2">
    <source>
        <dbReference type="Proteomes" id="UP000275846"/>
    </source>
</evidence>
<proteinExistence type="predicted"/>
<gene>
    <name evidence="1" type="ORF">SSLN_LOCUS19698</name>
</gene>
<name>A0A3P7DR26_SCHSO</name>
<dbReference type="EMBL" id="UYSU01048805">
    <property type="protein sequence ID" value="VDM06084.1"/>
    <property type="molecule type" value="Genomic_DNA"/>
</dbReference>
<sequence>MSWQPLNSSITVQQNRRCPALSELCCAFFTQQRKSSMWFWPTLPPSVSPTLKYSNRTCETFSSLTAITPKSNCLSWKFSLTSLQSQLLRSSCENFR</sequence>
<organism evidence="1 2">
    <name type="scientific">Schistocephalus solidus</name>
    <name type="common">Tapeworm</name>
    <dbReference type="NCBI Taxonomy" id="70667"/>
    <lineage>
        <taxon>Eukaryota</taxon>
        <taxon>Metazoa</taxon>
        <taxon>Spiralia</taxon>
        <taxon>Lophotrochozoa</taxon>
        <taxon>Platyhelminthes</taxon>
        <taxon>Cestoda</taxon>
        <taxon>Eucestoda</taxon>
        <taxon>Diphyllobothriidea</taxon>
        <taxon>Diphyllobothriidae</taxon>
        <taxon>Schistocephalus</taxon>
    </lineage>
</organism>